<feature type="signal peptide" evidence="4">
    <location>
        <begin position="1"/>
        <end position="20"/>
    </location>
</feature>
<sequence length="241" mass="27799">MKQSLLHIFFLLFSFNMVFSQFTNTKVKAKIEVEEGVDLIGITAVAENLTEATFQSLSYKFSIIRKGNNESNNQQGGIFSLLGDQRIRLSKTQINTDGNSELIVLLLIYDEDKVLIGKDRYVFGEKSQNSREEAQKKGDGVEITGIVSDETKTKFGKDFYDFFYTEFSKLKYNSSKVITVEEEIANARTTRIRVRIDSEILNEFISRPEEEFTKAMAEETVVRVFNYLKKIEKESKYITQY</sequence>
<dbReference type="InterPro" id="IPR018900">
    <property type="entry name" value="Curli_CsgE"/>
</dbReference>
<evidence type="ECO:0000256" key="3">
    <source>
        <dbReference type="ARBA" id="ARBA00022729"/>
    </source>
</evidence>
<evidence type="ECO:0000256" key="1">
    <source>
        <dbReference type="ARBA" id="ARBA00003989"/>
    </source>
</evidence>
<keyword evidence="6" id="KW-1185">Reference proteome</keyword>
<protein>
    <recommendedName>
        <fullName evidence="2">Curli production assembly/transport component CsgE</fullName>
    </recommendedName>
</protein>
<accession>A0ABT0TLJ9</accession>
<name>A0ABT0TLJ9_9FLAO</name>
<reference evidence="5 6" key="1">
    <citation type="submission" date="2022-05" db="EMBL/GenBank/DDBJ databases">
        <title>Flavobacterium sp., isolated from activated sludge.</title>
        <authorList>
            <person name="Ran Q."/>
        </authorList>
    </citation>
    <scope>NUCLEOTIDE SEQUENCE [LARGE SCALE GENOMIC DNA]</scope>
    <source>
        <strain evidence="5 6">HXWNR70</strain>
    </source>
</reference>
<dbReference type="InterPro" id="IPR053722">
    <property type="entry name" value="Curli_assembly_CsgC/AgfC"/>
</dbReference>
<evidence type="ECO:0000256" key="2">
    <source>
        <dbReference type="ARBA" id="ARBA00014024"/>
    </source>
</evidence>
<comment type="caution">
    <text evidence="5">The sequence shown here is derived from an EMBL/GenBank/DDBJ whole genome shotgun (WGS) entry which is preliminary data.</text>
</comment>
<keyword evidence="3 4" id="KW-0732">Signal</keyword>
<dbReference type="Pfam" id="PF10627">
    <property type="entry name" value="CsgE"/>
    <property type="match status" value="1"/>
</dbReference>
<gene>
    <name evidence="5" type="ORF">NAT50_03265</name>
</gene>
<dbReference type="RefSeq" id="WP_250591469.1">
    <property type="nucleotide sequence ID" value="NZ_JAMLJM010000002.1"/>
</dbReference>
<dbReference type="Gene3D" id="2.60.40.2420">
    <property type="match status" value="1"/>
</dbReference>
<evidence type="ECO:0000256" key="4">
    <source>
        <dbReference type="SAM" id="SignalP"/>
    </source>
</evidence>
<feature type="chain" id="PRO_5045798565" description="Curli production assembly/transport component CsgE" evidence="4">
    <location>
        <begin position="21"/>
        <end position="241"/>
    </location>
</feature>
<evidence type="ECO:0000313" key="6">
    <source>
        <dbReference type="Proteomes" id="UP001317191"/>
    </source>
</evidence>
<dbReference type="Proteomes" id="UP001317191">
    <property type="component" value="Unassembled WGS sequence"/>
</dbReference>
<dbReference type="EMBL" id="JAMLJM010000002">
    <property type="protein sequence ID" value="MCL9808370.1"/>
    <property type="molecule type" value="Genomic_DNA"/>
</dbReference>
<comment type="function">
    <text evidence="1">May be involved in the biogenesis of curli organelles.</text>
</comment>
<organism evidence="5 6">
    <name type="scientific">Flavobacterium luminosum</name>
    <dbReference type="NCBI Taxonomy" id="2949086"/>
    <lineage>
        <taxon>Bacteria</taxon>
        <taxon>Pseudomonadati</taxon>
        <taxon>Bacteroidota</taxon>
        <taxon>Flavobacteriia</taxon>
        <taxon>Flavobacteriales</taxon>
        <taxon>Flavobacteriaceae</taxon>
        <taxon>Flavobacterium</taxon>
    </lineage>
</organism>
<evidence type="ECO:0000313" key="5">
    <source>
        <dbReference type="EMBL" id="MCL9808370.1"/>
    </source>
</evidence>
<proteinExistence type="predicted"/>